<name>A0A4S8M1L6_DENBC</name>
<keyword evidence="3" id="KW-1185">Reference proteome</keyword>
<evidence type="ECO:0000313" key="2">
    <source>
        <dbReference type="EMBL" id="THU95979.1"/>
    </source>
</evidence>
<feature type="transmembrane region" description="Helical" evidence="1">
    <location>
        <begin position="19"/>
        <end position="39"/>
    </location>
</feature>
<reference evidence="2 3" key="1">
    <citation type="journal article" date="2019" name="Nat. Ecol. Evol.">
        <title>Megaphylogeny resolves global patterns of mushroom evolution.</title>
        <authorList>
            <person name="Varga T."/>
            <person name="Krizsan K."/>
            <person name="Foldi C."/>
            <person name="Dima B."/>
            <person name="Sanchez-Garcia M."/>
            <person name="Sanchez-Ramirez S."/>
            <person name="Szollosi G.J."/>
            <person name="Szarkandi J.G."/>
            <person name="Papp V."/>
            <person name="Albert L."/>
            <person name="Andreopoulos W."/>
            <person name="Angelini C."/>
            <person name="Antonin V."/>
            <person name="Barry K.W."/>
            <person name="Bougher N.L."/>
            <person name="Buchanan P."/>
            <person name="Buyck B."/>
            <person name="Bense V."/>
            <person name="Catcheside P."/>
            <person name="Chovatia M."/>
            <person name="Cooper J."/>
            <person name="Damon W."/>
            <person name="Desjardin D."/>
            <person name="Finy P."/>
            <person name="Geml J."/>
            <person name="Haridas S."/>
            <person name="Hughes K."/>
            <person name="Justo A."/>
            <person name="Karasinski D."/>
            <person name="Kautmanova I."/>
            <person name="Kiss B."/>
            <person name="Kocsube S."/>
            <person name="Kotiranta H."/>
            <person name="LaButti K.M."/>
            <person name="Lechner B.E."/>
            <person name="Liimatainen K."/>
            <person name="Lipzen A."/>
            <person name="Lukacs Z."/>
            <person name="Mihaltcheva S."/>
            <person name="Morgado L.N."/>
            <person name="Niskanen T."/>
            <person name="Noordeloos M.E."/>
            <person name="Ohm R.A."/>
            <person name="Ortiz-Santana B."/>
            <person name="Ovrebo C."/>
            <person name="Racz N."/>
            <person name="Riley R."/>
            <person name="Savchenko A."/>
            <person name="Shiryaev A."/>
            <person name="Soop K."/>
            <person name="Spirin V."/>
            <person name="Szebenyi C."/>
            <person name="Tomsovsky M."/>
            <person name="Tulloss R.E."/>
            <person name="Uehling J."/>
            <person name="Grigoriev I.V."/>
            <person name="Vagvolgyi C."/>
            <person name="Papp T."/>
            <person name="Martin F.M."/>
            <person name="Miettinen O."/>
            <person name="Hibbett D.S."/>
            <person name="Nagy L.G."/>
        </authorList>
    </citation>
    <scope>NUCLEOTIDE SEQUENCE [LARGE SCALE GENOMIC DNA]</scope>
    <source>
        <strain evidence="2 3">CBS 962.96</strain>
    </source>
</reference>
<dbReference type="OrthoDB" id="184880at2759"/>
<evidence type="ECO:0000256" key="1">
    <source>
        <dbReference type="SAM" id="Phobius"/>
    </source>
</evidence>
<dbReference type="AlphaFoldDB" id="A0A4S8M1L6"/>
<gene>
    <name evidence="2" type="ORF">K435DRAFT_894211</name>
</gene>
<keyword evidence="1" id="KW-0472">Membrane</keyword>
<dbReference type="Proteomes" id="UP000297245">
    <property type="component" value="Unassembled WGS sequence"/>
</dbReference>
<proteinExistence type="predicted"/>
<sequence length="242" mass="26722">MNNIPFSICFTDTYHNFCFAAYCIAAALVLCVLAGGFWFKLSVAQPVSGGQLYPGTTFFLVYKGVFPPLEAIRLSGVIQLGEHPSPGSDIGGVFIIDFITDLFSQYMISGFFPPLAIPLIGGQSAANVIWKISKTFQQHLYQPQYSFGGLTHIKFVNVYMEFRKYPLNANDDDSDEDGGGSIGSDVISRFLRSLKPAIMKNEGFGIVGSGEEYEGLIEELKKEWNEGTLFFDFVLICAQKPL</sequence>
<accession>A0A4S8M1L6</accession>
<evidence type="ECO:0000313" key="3">
    <source>
        <dbReference type="Proteomes" id="UP000297245"/>
    </source>
</evidence>
<keyword evidence="1" id="KW-0812">Transmembrane</keyword>
<keyword evidence="1" id="KW-1133">Transmembrane helix</keyword>
<organism evidence="2 3">
    <name type="scientific">Dendrothele bispora (strain CBS 962.96)</name>
    <dbReference type="NCBI Taxonomy" id="1314807"/>
    <lineage>
        <taxon>Eukaryota</taxon>
        <taxon>Fungi</taxon>
        <taxon>Dikarya</taxon>
        <taxon>Basidiomycota</taxon>
        <taxon>Agaricomycotina</taxon>
        <taxon>Agaricomycetes</taxon>
        <taxon>Agaricomycetidae</taxon>
        <taxon>Agaricales</taxon>
        <taxon>Agaricales incertae sedis</taxon>
        <taxon>Dendrothele</taxon>
    </lineage>
</organism>
<protein>
    <submittedName>
        <fullName evidence="2">Uncharacterized protein</fullName>
    </submittedName>
</protein>
<dbReference type="EMBL" id="ML179187">
    <property type="protein sequence ID" value="THU95979.1"/>
    <property type="molecule type" value="Genomic_DNA"/>
</dbReference>